<evidence type="ECO:0000256" key="1">
    <source>
        <dbReference type="SAM" id="Phobius"/>
    </source>
</evidence>
<keyword evidence="1" id="KW-1133">Transmembrane helix</keyword>
<sequence length="161" mass="17183">MHSLRPLTVTTPTHALAVVAYWSQVILGLAYLTGLADALAMTELFGVRFTAVWAAWLLTSGLVCGVVVQATARERNPDRGLHVEFWAVLSLGAASTLYEATLIAGNGFGVLTTQVYATAIAVGAVMRARQISIERRHLHHALDVRARAAPSPLAEPPSTRG</sequence>
<feature type="transmembrane region" description="Helical" evidence="1">
    <location>
        <begin position="12"/>
        <end position="33"/>
    </location>
</feature>
<proteinExistence type="predicted"/>
<protein>
    <submittedName>
        <fullName evidence="2">Uncharacterized protein</fullName>
    </submittedName>
</protein>
<feature type="transmembrane region" description="Helical" evidence="1">
    <location>
        <begin position="80"/>
        <end position="98"/>
    </location>
</feature>
<reference evidence="3" key="1">
    <citation type="journal article" date="2019" name="Int. J. Syst. Evol. Microbiol.">
        <title>The Global Catalogue of Microorganisms (GCM) 10K type strain sequencing project: providing services to taxonomists for standard genome sequencing and annotation.</title>
        <authorList>
            <consortium name="The Broad Institute Genomics Platform"/>
            <consortium name="The Broad Institute Genome Sequencing Center for Infectious Disease"/>
            <person name="Wu L."/>
            <person name="Ma J."/>
        </authorList>
    </citation>
    <scope>NUCLEOTIDE SEQUENCE [LARGE SCALE GENOMIC DNA]</scope>
    <source>
        <strain evidence="3">NBRC 108565</strain>
    </source>
</reference>
<evidence type="ECO:0000313" key="3">
    <source>
        <dbReference type="Proteomes" id="UP001321475"/>
    </source>
</evidence>
<accession>A0ABM8FYM1</accession>
<feature type="transmembrane region" description="Helical" evidence="1">
    <location>
        <begin position="104"/>
        <end position="126"/>
    </location>
</feature>
<keyword evidence="3" id="KW-1185">Reference proteome</keyword>
<dbReference type="Proteomes" id="UP001321475">
    <property type="component" value="Chromosome"/>
</dbReference>
<gene>
    <name evidence="2" type="ORF">GCM10025865_01320</name>
</gene>
<dbReference type="RefSeq" id="WP_286218161.1">
    <property type="nucleotide sequence ID" value="NZ_AP027729.1"/>
</dbReference>
<dbReference type="EMBL" id="AP027729">
    <property type="protein sequence ID" value="BDZ40833.1"/>
    <property type="molecule type" value="Genomic_DNA"/>
</dbReference>
<name>A0ABM8FYM1_9CELL</name>
<keyword evidence="1" id="KW-0812">Transmembrane</keyword>
<feature type="transmembrane region" description="Helical" evidence="1">
    <location>
        <begin position="45"/>
        <end position="68"/>
    </location>
</feature>
<evidence type="ECO:0000313" key="2">
    <source>
        <dbReference type="EMBL" id="BDZ40833.1"/>
    </source>
</evidence>
<keyword evidence="1" id="KW-0472">Membrane</keyword>
<organism evidence="2 3">
    <name type="scientific">Paraoerskovia sediminicola</name>
    <dbReference type="NCBI Taxonomy" id="1138587"/>
    <lineage>
        <taxon>Bacteria</taxon>
        <taxon>Bacillati</taxon>
        <taxon>Actinomycetota</taxon>
        <taxon>Actinomycetes</taxon>
        <taxon>Micrococcales</taxon>
        <taxon>Cellulomonadaceae</taxon>
        <taxon>Paraoerskovia</taxon>
    </lineage>
</organism>